<evidence type="ECO:0000313" key="8">
    <source>
        <dbReference type="EMBL" id="KAI4548330.1"/>
    </source>
</evidence>
<proteinExistence type="inferred from homology"/>
<keyword evidence="9" id="KW-1185">Reference proteome</keyword>
<dbReference type="CDD" id="cd23019">
    <property type="entry name" value="DD_ROP"/>
    <property type="match status" value="1"/>
</dbReference>
<comment type="subcellular location">
    <subcellularLocation>
        <location evidence="1">Cell projection</location>
        <location evidence="1">Cilium</location>
        <location evidence="1">Flagellum</location>
    </subcellularLocation>
</comment>
<dbReference type="GO" id="GO:0071539">
    <property type="term" value="P:protein localization to centrosome"/>
    <property type="evidence" value="ECO:0007669"/>
    <property type="project" value="TreeGrafter"/>
</dbReference>
<dbReference type="InterPro" id="IPR047844">
    <property type="entry name" value="ROP_DD"/>
</dbReference>
<dbReference type="PANTHER" id="PTHR22367">
    <property type="entry name" value="COILED-COIL DOMAIN-CONTAINING PROTEIN 14"/>
    <property type="match status" value="1"/>
</dbReference>
<evidence type="ECO:0000256" key="5">
    <source>
        <dbReference type="ARBA" id="ARBA00035651"/>
    </source>
</evidence>
<dbReference type="Gene3D" id="1.20.890.10">
    <property type="entry name" value="cAMP-dependent protein kinase regulatory subunit, dimerization-anchoring domain"/>
    <property type="match status" value="1"/>
</dbReference>
<organism evidence="8 9">
    <name type="scientific">Ovis ammon polii</name>
    <dbReference type="NCBI Taxonomy" id="230172"/>
    <lineage>
        <taxon>Eukaryota</taxon>
        <taxon>Metazoa</taxon>
        <taxon>Chordata</taxon>
        <taxon>Craniata</taxon>
        <taxon>Vertebrata</taxon>
        <taxon>Euteleostomi</taxon>
        <taxon>Mammalia</taxon>
        <taxon>Eutheria</taxon>
        <taxon>Laurasiatheria</taxon>
        <taxon>Artiodactyla</taxon>
        <taxon>Ruminantia</taxon>
        <taxon>Pecora</taxon>
        <taxon>Bovidae</taxon>
        <taxon>Caprinae</taxon>
        <taxon>Ovis</taxon>
    </lineage>
</organism>
<comment type="similarity">
    <text evidence="5">Belongs to the ropporin family.</text>
</comment>
<feature type="coiled-coil region" evidence="6">
    <location>
        <begin position="714"/>
        <end position="788"/>
    </location>
</feature>
<dbReference type="InterPro" id="IPR029343">
    <property type="entry name" value="CCDC14"/>
</dbReference>
<feature type="region of interest" description="Disordered" evidence="7">
    <location>
        <begin position="357"/>
        <end position="414"/>
    </location>
</feature>
<keyword evidence="3" id="KW-0969">Cilium</keyword>
<keyword evidence="4" id="KW-0966">Cell projection</keyword>
<evidence type="ECO:0000256" key="4">
    <source>
        <dbReference type="ARBA" id="ARBA00023273"/>
    </source>
</evidence>
<feature type="region of interest" description="Disordered" evidence="7">
    <location>
        <begin position="246"/>
        <end position="334"/>
    </location>
</feature>
<feature type="compositionally biased region" description="Polar residues" evidence="7">
    <location>
        <begin position="322"/>
        <end position="334"/>
    </location>
</feature>
<reference evidence="8" key="1">
    <citation type="submission" date="2022-03" db="EMBL/GenBank/DDBJ databases">
        <title>Genomic analyses of argali, domestic sheep and their hybrids provide insights into chromosomal evolution, heterosis and genetic basis of agronomic traits.</title>
        <authorList>
            <person name="Li M."/>
        </authorList>
    </citation>
    <scope>NUCLEOTIDE SEQUENCE</scope>
    <source>
        <strain evidence="8">CAU-MHL-2022a</strain>
        <tissue evidence="8">Skin</tissue>
    </source>
</reference>
<dbReference type="FunFam" id="1.20.890.10:FF:000004">
    <property type="entry name" value="ropporin-1-like protein isoform X2"/>
    <property type="match status" value="1"/>
</dbReference>
<gene>
    <name evidence="8" type="ORF">MG293_000660</name>
</gene>
<dbReference type="GO" id="GO:0031514">
    <property type="term" value="C:motile cilium"/>
    <property type="evidence" value="ECO:0007669"/>
    <property type="project" value="UniProtKB-SubCell"/>
</dbReference>
<feature type="compositionally biased region" description="Low complexity" evidence="7">
    <location>
        <begin position="252"/>
        <end position="266"/>
    </location>
</feature>
<feature type="compositionally biased region" description="Basic and acidic residues" evidence="7">
    <location>
        <begin position="279"/>
        <end position="288"/>
    </location>
</feature>
<evidence type="ECO:0000256" key="1">
    <source>
        <dbReference type="ARBA" id="ARBA00004230"/>
    </source>
</evidence>
<comment type="caution">
    <text evidence="8">The sequence shown here is derived from an EMBL/GenBank/DDBJ whole genome shotgun (WGS) entry which is preliminary data.</text>
</comment>
<evidence type="ECO:0008006" key="10">
    <source>
        <dbReference type="Google" id="ProtNLM"/>
    </source>
</evidence>
<name>A0AAD4UQS2_OVIAM</name>
<accession>A0AAD4UQS2</accession>
<evidence type="ECO:0000313" key="9">
    <source>
        <dbReference type="Proteomes" id="UP001214576"/>
    </source>
</evidence>
<dbReference type="AlphaFoldDB" id="A0AAD4UQS2"/>
<protein>
    <recommendedName>
        <fullName evidence="10">Coiled-coil domain-containing protein 14</fullName>
    </recommendedName>
</protein>
<evidence type="ECO:0000256" key="3">
    <source>
        <dbReference type="ARBA" id="ARBA00023069"/>
    </source>
</evidence>
<evidence type="ECO:0000256" key="6">
    <source>
        <dbReference type="SAM" id="Coils"/>
    </source>
</evidence>
<dbReference type="GO" id="GO:0034451">
    <property type="term" value="C:centriolar satellite"/>
    <property type="evidence" value="ECO:0007669"/>
    <property type="project" value="TreeGrafter"/>
</dbReference>
<evidence type="ECO:0000256" key="7">
    <source>
        <dbReference type="SAM" id="MobiDB-lite"/>
    </source>
</evidence>
<feature type="compositionally biased region" description="Basic and acidic residues" evidence="7">
    <location>
        <begin position="390"/>
        <end position="403"/>
    </location>
</feature>
<dbReference type="EMBL" id="JAKZEL010000001">
    <property type="protein sequence ID" value="KAI4548330.1"/>
    <property type="molecule type" value="Genomic_DNA"/>
</dbReference>
<keyword evidence="6" id="KW-0175">Coiled coil</keyword>
<keyword evidence="2" id="KW-0282">Flagellum</keyword>
<evidence type="ECO:0000256" key="2">
    <source>
        <dbReference type="ARBA" id="ARBA00022846"/>
    </source>
</evidence>
<dbReference type="PANTHER" id="PTHR22367:SF2">
    <property type="entry name" value="COILED-COIL DOMAIN-CONTAINING PROTEIN 14"/>
    <property type="match status" value="1"/>
</dbReference>
<sequence length="1170" mass="130013">MRKEDREDTLEETQHQALEGYQIGDAQPNVFYLHKGKWVDQSMPQTDKQICIPPELPELLKQFTKAAIRSQPQDLIQWAADYFGAMSRGEIPPVRERSERVALSNWAELTPELLKILHSRVGGRLIVHADELAQMWKVLNLPTDLFNSVMNVGHFAEEIEWLKFLALACSSLGVTIAKTLKIVCEVLSSDHDSGPPRIPFSTFQFLYTYIAEVDGEISASHVSRMLNYIEQEVLYPKPIKSEALGVRPGTCASASPPDSDSGSHSGLTSDGSGVEEEQTDKRSEKEKVIPSGKHTGPAKLTNGRKGTNLRKIPRFNADSGYPTHSDSESQTDTVQGLDGCASLLRDILRNEDSGSEITYSENRYNPRPVETKRYRSKKKGREKHTVPSVVRKEILSSDNKKQIPNDASVGSERDSSDILQNWSLQDHCGMYSPLIYQALCEHVQTQMSLMNNLASKNNPNGIPTASCHTVSGSESQTSSPSSYGLRTSIPVRLPQQPPCPPMVHSEVQTDGDSQLASQGRTISVNCTDDVVRNSFNTCLGVSCNLPQTGKPATPTFQQLGLANGVPPKRLSEEPDLLKCFQTYMKLLHSHPDSPTGHSPTLLQPAFLATNEEKCANEHIGEVRSEGKDLNIPLRDSRIKDVQKAKNVNQSAEKVRTIKYLLGELKALVAEQEDSEIQRLITELEMCISLLPAVSANTNIQVEIALAVQPLRSENAHLRRQLRILNQQLREREKTQKASGSLECNLELFSLQSLNKSLQNQLQESLKSQELLQSKNEELLKVIENQKDENKKIAGIFKEKDQTLLENKQQFDIETTRMKIELEEALVNVKSSQFKLEAAEKENQILGITLRQRDAEVTRLRELTRTLQSSMAKLLSDLSMDTARCKPGNNLTKSLLNIYEKQHQHDPIPAHTSIMSYLSKLEPDHTLITHPEPLSTVANEENMVPDRPYENVLPSKGPQHSNTRSMEEVSAPGIVPALSKQDSDEASEITTLVEDEHNLDKTIYIPFARSTPKKKSPLSKRLSPQAQISVAPPQPVSGLVAEKENTLCAPGVCSSCKKEEAPEKLSRTADREDKQLLKKIKEAICKIPPATEEELAACHSPSACQNSNVQVKSSAVSDGSFLNSDLPSDWSISSFSTFTSRDEQDFRNGLAALDANIARLQKSLRTGLLQK</sequence>
<dbReference type="SUPFAM" id="SSF47391">
    <property type="entry name" value="Dimerization-anchoring domain of cAMP-dependent PK regulatory subunit"/>
    <property type="match status" value="1"/>
</dbReference>
<dbReference type="Pfam" id="PF15254">
    <property type="entry name" value="CCDC14"/>
    <property type="match status" value="1"/>
</dbReference>
<dbReference type="Proteomes" id="UP001214576">
    <property type="component" value="Unassembled WGS sequence"/>
</dbReference>